<dbReference type="PANTHER" id="PTHR45527:SF10">
    <property type="entry name" value="PYOCHELIN SYNTHASE PCHF"/>
    <property type="match status" value="1"/>
</dbReference>
<dbReference type="RefSeq" id="WP_013139330.1">
    <property type="nucleotide sequence ID" value="NC_014168.1"/>
</dbReference>
<dbReference type="GO" id="GO:0043041">
    <property type="term" value="P:amino acid activation for nonribosomal peptide biosynthetic process"/>
    <property type="evidence" value="ECO:0007669"/>
    <property type="project" value="TreeGrafter"/>
</dbReference>
<protein>
    <recommendedName>
        <fullName evidence="4">Phenyloxazoline synthase MbtB</fullName>
    </recommendedName>
    <alternativeName>
        <fullName evidence="8">Mycobactin synthetase protein B</fullName>
    </alternativeName>
</protein>
<dbReference type="PROSITE" id="PS50075">
    <property type="entry name" value="CARRIER"/>
    <property type="match status" value="2"/>
</dbReference>
<dbReference type="Gene3D" id="1.10.1200.10">
    <property type="entry name" value="ACP-like"/>
    <property type="match status" value="2"/>
</dbReference>
<keyword evidence="6" id="KW-0597">Phosphoprotein</keyword>
<evidence type="ECO:0000256" key="1">
    <source>
        <dbReference type="ARBA" id="ARBA00001957"/>
    </source>
</evidence>
<dbReference type="PROSITE" id="PS00012">
    <property type="entry name" value="PHOSPHOPANTETHEINE"/>
    <property type="match status" value="1"/>
</dbReference>
<dbReference type="CDD" id="cd19535">
    <property type="entry name" value="Cyc_NRPS"/>
    <property type="match status" value="1"/>
</dbReference>
<dbReference type="Pfam" id="PF00668">
    <property type="entry name" value="Condensation"/>
    <property type="match status" value="1"/>
</dbReference>
<proteinExistence type="inferred from homology"/>
<dbReference type="GO" id="GO:0016874">
    <property type="term" value="F:ligase activity"/>
    <property type="evidence" value="ECO:0007669"/>
    <property type="project" value="UniProtKB-KW"/>
</dbReference>
<keyword evidence="11" id="KW-1185">Reference proteome</keyword>
<dbReference type="SUPFAM" id="SSF47336">
    <property type="entry name" value="ACP-like"/>
    <property type="match status" value="2"/>
</dbReference>
<evidence type="ECO:0000256" key="3">
    <source>
        <dbReference type="ARBA" id="ARBA00007380"/>
    </source>
</evidence>
<dbReference type="Gene3D" id="3.30.300.30">
    <property type="match status" value="1"/>
</dbReference>
<dbReference type="Gene3D" id="3.40.50.12780">
    <property type="entry name" value="N-terminal domain of ligase-like"/>
    <property type="match status" value="1"/>
</dbReference>
<evidence type="ECO:0000313" key="10">
    <source>
        <dbReference type="EMBL" id="ADG98880.1"/>
    </source>
</evidence>
<dbReference type="Pfam" id="PF13193">
    <property type="entry name" value="AMP-binding_C"/>
    <property type="match status" value="1"/>
</dbReference>
<dbReference type="InterPro" id="IPR025110">
    <property type="entry name" value="AMP-bd_C"/>
</dbReference>
<evidence type="ECO:0000256" key="5">
    <source>
        <dbReference type="ARBA" id="ARBA00022450"/>
    </source>
</evidence>
<dbReference type="eggNOG" id="COG1020">
    <property type="taxonomic scope" value="Bacteria"/>
</dbReference>
<dbReference type="InterPro" id="IPR045851">
    <property type="entry name" value="AMP-bd_C_sf"/>
</dbReference>
<dbReference type="Pfam" id="PF00550">
    <property type="entry name" value="PP-binding"/>
    <property type="match status" value="2"/>
</dbReference>
<dbReference type="Gene3D" id="3.30.559.30">
    <property type="entry name" value="Nonribosomal peptide synthetase, condensation domain"/>
    <property type="match status" value="1"/>
</dbReference>
<dbReference type="UniPathway" id="UPA00011"/>
<accession>D6ZBC8</accession>
<keyword evidence="7" id="KW-0436">Ligase</keyword>
<dbReference type="Proteomes" id="UP000002247">
    <property type="component" value="Chromosome"/>
</dbReference>
<dbReference type="Gene3D" id="3.30.559.10">
    <property type="entry name" value="Chloramphenicol acetyltransferase-like domain"/>
    <property type="match status" value="1"/>
</dbReference>
<dbReference type="GO" id="GO:0008610">
    <property type="term" value="P:lipid biosynthetic process"/>
    <property type="evidence" value="ECO:0007669"/>
    <property type="project" value="UniProtKB-ARBA"/>
</dbReference>
<dbReference type="PROSITE" id="PS00455">
    <property type="entry name" value="AMP_BINDING"/>
    <property type="match status" value="1"/>
</dbReference>
<comment type="pathway">
    <text evidence="2">Siderophore biosynthesis; mycobactin biosynthesis.</text>
</comment>
<dbReference type="Pfam" id="PF00501">
    <property type="entry name" value="AMP-binding"/>
    <property type="match status" value="1"/>
</dbReference>
<dbReference type="InterPro" id="IPR001242">
    <property type="entry name" value="Condensation_dom"/>
</dbReference>
<dbReference type="HOGENOM" id="CLU_000022_2_4_11"/>
<dbReference type="GO" id="GO:0005737">
    <property type="term" value="C:cytoplasm"/>
    <property type="evidence" value="ECO:0007669"/>
    <property type="project" value="TreeGrafter"/>
</dbReference>
<dbReference type="NCBIfam" id="TIGR01733">
    <property type="entry name" value="AA-adenyl-dom"/>
    <property type="match status" value="1"/>
</dbReference>
<sequence>MSEPVISLEKIRHQVAGVLAVPPDSLATDADLISLGLDSIRMMSLAGAWRKQGVDVAFGALAAAPTLAGWHALLQNAPKKPSPAVRSSAAPVQAGELASAGKVFPLAAMQHAQWVGRDGGQRLGGVAAHLYVEFDGAHVDPARLKAAVDLLVQRHPMLRVQILPEGAQRVLPAAGGQVFAHEDLGALAEHDAQERLELIREQKSHQHLAVHEGQVFDVLLVSLPDGRSRLCLDVDMIAADAMSYRVLVADLAALYRGERLEPLSITFQEHLERKRAVADSREETDRAWWAERLAALPPPPELPVLPEAESGLAHSPRATRRHYWLSPQRKQALFERCRSRGVTPAMALASIFATAIGNWSANPKFLLNLPLFTRDAADSRLDRVVGDFTSSVMLSVDLAEPQTVGERACSLQQSFHEAAAHSAYSGLNVLRDLSRLHGEQILAPVVYTSAIGLGELFAQGVAETFGKPVHVLSQGPQVALDAQVTEIDGGLLLNWDVREPLLRPGVVEAMFAWYTAEIERLATDPEQWAALSGQGALPARQREVREALRASAPASDTQRALHTGFFENAERNPGAVAVIAEDGSVTTYAELRRQALAVAGALAELGVRRGEAVAVALAKGAAQIPVLLGVLASGGVYVPVGVDQPQARRQQIARTARIAAVIAPDDVAAASVEAWAGTVPAVSATSATEHPRPLPEPVAVTADDLAYVLFTSGSTGEPKGVELRHGAPMNTIAAVVDRFGITETDRCLSLSPLECDWSVFDIFGMFSVGGSVVVIEEASRQEPALWAQLMRTHEVTYIGWMPGWLDLLLDASSGDLPSLRVALAGGDWVSADLPRRLRVRAPQTRFAGLGGATETAIHSTVFEVPNEEGSPPAHWRAIPFGRPLAGVRCRVVNPRGEDCPDWVPGEYWVGGAGIAEGYRGDPERTEQRFVQYQGERWYRTGDLVRCWPDGVLEFVGRMDHRIKVRGYGVELGEVETALRRIPGVARAVVVPLEGVTTRLVGAVSVEAGADLDANSVRAALGCALPAHMVPDTVVLLEAMPLTAVGKLDRAAVRKLVETAAQAQEGVSPRTSLEAALVRILGEVVGGEIGVLDDFFSFGVDSILAIKAVSQIRDWLDSPQAAVADFFAARTVAGLAERLQAKEAEPGRLEKVAEVYLEVAAMPMP</sequence>
<gene>
    <name evidence="10" type="ordered locus">Srot_2436</name>
</gene>
<evidence type="ECO:0000256" key="2">
    <source>
        <dbReference type="ARBA" id="ARBA00005102"/>
    </source>
</evidence>
<dbReference type="STRING" id="640132.Srot_2436"/>
<evidence type="ECO:0000256" key="6">
    <source>
        <dbReference type="ARBA" id="ARBA00022553"/>
    </source>
</evidence>
<dbReference type="InterPro" id="IPR036736">
    <property type="entry name" value="ACP-like_sf"/>
</dbReference>
<feature type="domain" description="Carrier" evidence="9">
    <location>
        <begin position="1067"/>
        <end position="1142"/>
    </location>
</feature>
<dbReference type="SMART" id="SM00823">
    <property type="entry name" value="PKS_PP"/>
    <property type="match status" value="2"/>
</dbReference>
<dbReference type="AlphaFoldDB" id="D6ZBC8"/>
<reference evidence="10 11" key="1">
    <citation type="journal article" date="2010" name="Stand. Genomic Sci.">
        <title>Complete genome sequence of Segniliparus rotundus type strain (CDC 1076).</title>
        <authorList>
            <person name="Sikorski J."/>
            <person name="Lapidus A."/>
            <person name="Copeland A."/>
            <person name="Misra M."/>
            <person name="Glavina Del Rio T."/>
            <person name="Nolan M."/>
            <person name="Lucas S."/>
            <person name="Chen F."/>
            <person name="Tice H."/>
            <person name="Cheng J.F."/>
            <person name="Jando M."/>
            <person name="Schneider S."/>
            <person name="Bruce D."/>
            <person name="Goodwin L."/>
            <person name="Pitluck S."/>
            <person name="Liolios K."/>
            <person name="Mikhailova N."/>
            <person name="Pati A."/>
            <person name="Ivanova N."/>
            <person name="Mavromatis K."/>
            <person name="Chen A."/>
            <person name="Palaniappan K."/>
            <person name="Chertkov O."/>
            <person name="Land M."/>
            <person name="Hauser L."/>
            <person name="Chang Y.J."/>
            <person name="Jeffries C.D."/>
            <person name="Brettin T."/>
            <person name="Detter J.C."/>
            <person name="Han C."/>
            <person name="Rohde M."/>
            <person name="Goker M."/>
            <person name="Bristow J."/>
            <person name="Eisen J.A."/>
            <person name="Markowitz V."/>
            <person name="Hugenholtz P."/>
            <person name="Kyrpides N.C."/>
            <person name="Klenk H.P."/>
        </authorList>
    </citation>
    <scope>NUCLEOTIDE SEQUENCE [LARGE SCALE GENOMIC DNA]</scope>
    <source>
        <strain evidence="11">ATCC BAA-972 / CDC 1076 / CIP 108378 / DSM 44985 / JCM 13578</strain>
    </source>
</reference>
<dbReference type="FunFam" id="3.30.559.30:FF:000006">
    <property type="entry name" value="Yersiniabactin polyketide/non-ribosomal peptide synthetase"/>
    <property type="match status" value="1"/>
</dbReference>
<dbReference type="InterPro" id="IPR006162">
    <property type="entry name" value="Ppantetheine_attach_site"/>
</dbReference>
<comment type="similarity">
    <text evidence="3">Belongs to the ATP-dependent AMP-binding enzyme family. MbtB subfamily.</text>
</comment>
<feature type="domain" description="Carrier" evidence="9">
    <location>
        <begin position="2"/>
        <end position="78"/>
    </location>
</feature>
<dbReference type="KEGG" id="srt:Srot_2436"/>
<dbReference type="SUPFAM" id="SSF56801">
    <property type="entry name" value="Acetyl-CoA synthetase-like"/>
    <property type="match status" value="1"/>
</dbReference>
<dbReference type="FunFam" id="3.40.50.12780:FF:000012">
    <property type="entry name" value="Non-ribosomal peptide synthetase"/>
    <property type="match status" value="1"/>
</dbReference>
<dbReference type="SUPFAM" id="SSF52777">
    <property type="entry name" value="CoA-dependent acyltransferases"/>
    <property type="match status" value="2"/>
</dbReference>
<evidence type="ECO:0000313" key="11">
    <source>
        <dbReference type="Proteomes" id="UP000002247"/>
    </source>
</evidence>
<evidence type="ECO:0000256" key="8">
    <source>
        <dbReference type="ARBA" id="ARBA00033440"/>
    </source>
</evidence>
<dbReference type="FunFam" id="3.30.559.10:FF:000023">
    <property type="entry name" value="Non-ribosomal peptide synthetase"/>
    <property type="match status" value="1"/>
</dbReference>
<dbReference type="InterPro" id="IPR023213">
    <property type="entry name" value="CAT-like_dom_sf"/>
</dbReference>
<evidence type="ECO:0000256" key="4">
    <source>
        <dbReference type="ARBA" id="ARBA00016743"/>
    </source>
</evidence>
<comment type="cofactor">
    <cofactor evidence="1">
        <name>pantetheine 4'-phosphate</name>
        <dbReference type="ChEBI" id="CHEBI:47942"/>
    </cofactor>
</comment>
<evidence type="ECO:0000259" key="9">
    <source>
        <dbReference type="PROSITE" id="PS50075"/>
    </source>
</evidence>
<dbReference type="InterPro" id="IPR042099">
    <property type="entry name" value="ANL_N_sf"/>
</dbReference>
<dbReference type="InterPro" id="IPR010071">
    <property type="entry name" value="AA_adenyl_dom"/>
</dbReference>
<dbReference type="InterPro" id="IPR009081">
    <property type="entry name" value="PP-bd_ACP"/>
</dbReference>
<dbReference type="OrthoDB" id="2472181at2"/>
<organism evidence="10 11">
    <name type="scientific">Segniliparus rotundus (strain ATCC BAA-972 / CDC 1076 / CIP 108378 / DSM 44985 / JCM 13578)</name>
    <dbReference type="NCBI Taxonomy" id="640132"/>
    <lineage>
        <taxon>Bacteria</taxon>
        <taxon>Bacillati</taxon>
        <taxon>Actinomycetota</taxon>
        <taxon>Actinomycetes</taxon>
        <taxon>Mycobacteriales</taxon>
        <taxon>Segniliparaceae</taxon>
        <taxon>Segniliparus</taxon>
    </lineage>
</organism>
<dbReference type="InterPro" id="IPR000873">
    <property type="entry name" value="AMP-dep_synth/lig_dom"/>
</dbReference>
<dbReference type="InterPro" id="IPR020806">
    <property type="entry name" value="PKS_PP-bd"/>
</dbReference>
<keyword evidence="5" id="KW-0596">Phosphopantetheine</keyword>
<dbReference type="PANTHER" id="PTHR45527">
    <property type="entry name" value="NONRIBOSOMAL PEPTIDE SYNTHETASE"/>
    <property type="match status" value="1"/>
</dbReference>
<name>D6ZBC8_SEGRD</name>
<dbReference type="GO" id="GO:0031177">
    <property type="term" value="F:phosphopantetheine binding"/>
    <property type="evidence" value="ECO:0007669"/>
    <property type="project" value="InterPro"/>
</dbReference>
<evidence type="ECO:0000256" key="7">
    <source>
        <dbReference type="ARBA" id="ARBA00022598"/>
    </source>
</evidence>
<dbReference type="InterPro" id="IPR020845">
    <property type="entry name" value="AMP-binding_CS"/>
</dbReference>
<dbReference type="GO" id="GO:0044550">
    <property type="term" value="P:secondary metabolite biosynthetic process"/>
    <property type="evidence" value="ECO:0007669"/>
    <property type="project" value="TreeGrafter"/>
</dbReference>
<dbReference type="EMBL" id="CP001958">
    <property type="protein sequence ID" value="ADG98880.1"/>
    <property type="molecule type" value="Genomic_DNA"/>
</dbReference>
<dbReference type="InterPro" id="IPR057737">
    <property type="entry name" value="Condensation_MtbB-like"/>
</dbReference>